<evidence type="ECO:0000256" key="1">
    <source>
        <dbReference type="ARBA" id="ARBA00022737"/>
    </source>
</evidence>
<keyword evidence="3" id="KW-0067">ATP-binding</keyword>
<dbReference type="InterPro" id="IPR041569">
    <property type="entry name" value="AAA_lid_3"/>
</dbReference>
<feature type="region of interest" description="Disordered" evidence="4">
    <location>
        <begin position="1"/>
        <end position="46"/>
    </location>
</feature>
<proteinExistence type="predicted"/>
<dbReference type="GO" id="GO:0005524">
    <property type="term" value="F:ATP binding"/>
    <property type="evidence" value="ECO:0007669"/>
    <property type="project" value="UniProtKB-KW"/>
</dbReference>
<feature type="domain" description="CDC48 N-terminal subdomain" evidence="6">
    <location>
        <begin position="41"/>
        <end position="128"/>
    </location>
</feature>
<protein>
    <submittedName>
        <fullName evidence="7">Uncharacterized protein</fullName>
    </submittedName>
</protein>
<dbReference type="InterPro" id="IPR003960">
    <property type="entry name" value="ATPase_AAA_CS"/>
</dbReference>
<dbReference type="FunFam" id="3.40.50.300:FF:000012">
    <property type="entry name" value="Transitional endoplasmic reticulum ATPase"/>
    <property type="match status" value="1"/>
</dbReference>
<accession>A0A1E3PBQ6</accession>
<dbReference type="EMBL" id="KV454208">
    <property type="protein sequence ID" value="ODQ62654.1"/>
    <property type="molecule type" value="Genomic_DNA"/>
</dbReference>
<dbReference type="InterPro" id="IPR027417">
    <property type="entry name" value="P-loop_NTPase"/>
</dbReference>
<dbReference type="SMART" id="SM00382">
    <property type="entry name" value="AAA"/>
    <property type="match status" value="2"/>
</dbReference>
<evidence type="ECO:0000256" key="2">
    <source>
        <dbReference type="ARBA" id="ARBA00022741"/>
    </source>
</evidence>
<dbReference type="GO" id="GO:0034214">
    <property type="term" value="P:protein hexamerization"/>
    <property type="evidence" value="ECO:0007669"/>
    <property type="project" value="EnsemblFungi"/>
</dbReference>
<reference evidence="7 8" key="1">
    <citation type="journal article" date="2016" name="Proc. Natl. Acad. Sci. U.S.A.">
        <title>Comparative genomics of biotechnologically important yeasts.</title>
        <authorList>
            <person name="Riley R."/>
            <person name="Haridas S."/>
            <person name="Wolfe K.H."/>
            <person name="Lopes M.R."/>
            <person name="Hittinger C.T."/>
            <person name="Goeker M."/>
            <person name="Salamov A.A."/>
            <person name="Wisecaver J.H."/>
            <person name="Long T.M."/>
            <person name="Calvey C.H."/>
            <person name="Aerts A.L."/>
            <person name="Barry K.W."/>
            <person name="Choi C."/>
            <person name="Clum A."/>
            <person name="Coughlan A.Y."/>
            <person name="Deshpande S."/>
            <person name="Douglass A.P."/>
            <person name="Hanson S.J."/>
            <person name="Klenk H.-P."/>
            <person name="LaButti K.M."/>
            <person name="Lapidus A."/>
            <person name="Lindquist E.A."/>
            <person name="Lipzen A.M."/>
            <person name="Meier-Kolthoff J.P."/>
            <person name="Ohm R.A."/>
            <person name="Otillar R.P."/>
            <person name="Pangilinan J.L."/>
            <person name="Peng Y."/>
            <person name="Rokas A."/>
            <person name="Rosa C.A."/>
            <person name="Scheuner C."/>
            <person name="Sibirny A.A."/>
            <person name="Slot J.C."/>
            <person name="Stielow J.B."/>
            <person name="Sun H."/>
            <person name="Kurtzman C.P."/>
            <person name="Blackwell M."/>
            <person name="Grigoriev I.V."/>
            <person name="Jeffries T.W."/>
        </authorList>
    </citation>
    <scope>NUCLEOTIDE SEQUENCE [LARGE SCALE GENOMIC DNA]</scope>
    <source>
        <strain evidence="8">ATCC 58044 / CBS 1984 / NCYC 433 / NRRL Y-366-8</strain>
    </source>
</reference>
<dbReference type="SMART" id="SM01073">
    <property type="entry name" value="CDC48_N"/>
    <property type="match status" value="1"/>
</dbReference>
<dbReference type="GO" id="GO:0009410">
    <property type="term" value="P:response to xenobiotic stimulus"/>
    <property type="evidence" value="ECO:0007669"/>
    <property type="project" value="EnsemblFungi"/>
</dbReference>
<dbReference type="Pfam" id="PF00004">
    <property type="entry name" value="AAA"/>
    <property type="match status" value="2"/>
</dbReference>
<dbReference type="InterPro" id="IPR050168">
    <property type="entry name" value="AAA_ATPase_domain"/>
</dbReference>
<dbReference type="InterPro" id="IPR003338">
    <property type="entry name" value="CDC4_N-term_subdom"/>
</dbReference>
<dbReference type="GO" id="GO:0030687">
    <property type="term" value="C:preribosome, large subunit precursor"/>
    <property type="evidence" value="ECO:0007669"/>
    <property type="project" value="EnsemblFungi"/>
</dbReference>
<evidence type="ECO:0000259" key="6">
    <source>
        <dbReference type="SMART" id="SM01073"/>
    </source>
</evidence>
<dbReference type="CDD" id="cd19503">
    <property type="entry name" value="RecA-like_CDC48_NLV2_r1-like"/>
    <property type="match status" value="1"/>
</dbReference>
<evidence type="ECO:0000259" key="5">
    <source>
        <dbReference type="SMART" id="SM00382"/>
    </source>
</evidence>
<dbReference type="InterPro" id="IPR003593">
    <property type="entry name" value="AAA+_ATPase"/>
</dbReference>
<evidence type="ECO:0000313" key="7">
    <source>
        <dbReference type="EMBL" id="ODQ62654.1"/>
    </source>
</evidence>
<organism evidence="7 8">
    <name type="scientific">Wickerhamomyces anomalus (strain ATCC 58044 / CBS 1984 / NCYC 433 / NRRL Y-366-8)</name>
    <name type="common">Yeast</name>
    <name type="synonym">Hansenula anomala</name>
    <dbReference type="NCBI Taxonomy" id="683960"/>
    <lineage>
        <taxon>Eukaryota</taxon>
        <taxon>Fungi</taxon>
        <taxon>Dikarya</taxon>
        <taxon>Ascomycota</taxon>
        <taxon>Saccharomycotina</taxon>
        <taxon>Saccharomycetes</taxon>
        <taxon>Phaffomycetales</taxon>
        <taxon>Wickerhamomycetaceae</taxon>
        <taxon>Wickerhamomyces</taxon>
    </lineage>
</organism>
<dbReference type="Proteomes" id="UP000094112">
    <property type="component" value="Unassembled WGS sequence"/>
</dbReference>
<evidence type="ECO:0000256" key="3">
    <source>
        <dbReference type="ARBA" id="ARBA00022840"/>
    </source>
</evidence>
<dbReference type="PANTHER" id="PTHR23077">
    <property type="entry name" value="AAA-FAMILY ATPASE"/>
    <property type="match status" value="1"/>
</dbReference>
<dbReference type="Gene3D" id="1.10.8.60">
    <property type="match status" value="2"/>
</dbReference>
<keyword evidence="2" id="KW-0547">Nucleotide-binding</keyword>
<dbReference type="Pfam" id="PF17862">
    <property type="entry name" value="AAA_lid_3"/>
    <property type="match status" value="2"/>
</dbReference>
<dbReference type="PROSITE" id="PS00674">
    <property type="entry name" value="AAA"/>
    <property type="match status" value="2"/>
</dbReference>
<dbReference type="GO" id="GO:0042273">
    <property type="term" value="P:ribosomal large subunit biogenesis"/>
    <property type="evidence" value="ECO:0007669"/>
    <property type="project" value="EnsemblFungi"/>
</dbReference>
<dbReference type="OrthoDB" id="27435at2759"/>
<sequence>MAPKSSSNLAGTPKGTPKKKSASDDSESASSKTSKTKVPRSFIVRPSPNINNKSAVKAYLHPSILKAIDITNGSMAHLAKEGESGVLAIVSAGDESCPLNVIQVSKTLRSVSGIMLGDRLEISKVSTQPSYGTNVTIGTVSGKKLSDRATKSVEKLFDEVGVIMPGMRFQSFTAPGQTEQDEKTLETLVVVEVDDLPDLGKLQLEDNDMPSESFQRFISPPLLFKRGSTKIIFTEESEPNRKYSLPKLTTYSSVGGLKGQIELLKATIELPLHQPTLFSDFGVTPPRGILLHGPPGTGKTMLLRAVAAETNAHVLTINGPSIVSKYLGETESALRDIFNEARKYQPAIIFIDEIDSLAPSRSSDDSGEVESRVVATLLTLMDGVGDSGRLVVVAATNRPNAIDSALRRPGRFDQEVEIGIPDVEARNDILKLQFERMKRHNLSDQDIFNLASRTHGYVGADLVALCRECVMKTIQRGLKSSTPNSSLNVTSEDVELALPEIRPSAMREIFLEMPKVYWKDIGGQDELKIKLREMIQLPLEASETFKKLGVSAPKGVLLYGPPGCSKTLTAKALATESGVNFLAVKGPEIFNKYVGESERAIREIFRKARAAAPSIIFFDEIDALSPDRSEGGPSTSAASHVLTSLLNEIDGVEELKGVVIVAATNRPDEIDPALLRPGRLDRHIYVAPPDFEARLQILKNSTAKMAISRDDINLDDIAKRTDGCSGAEVVLLCQEAGLAAVMENQLAEKVEKRHFEKALAGIARGITPEMLLYYQEFANRSGIEA</sequence>
<keyword evidence="1" id="KW-0677">Repeat</keyword>
<name>A0A1E3PBQ6_WICAA</name>
<dbReference type="PANTHER" id="PTHR23077:SF27">
    <property type="entry name" value="ATPASE FAMILY GENE 2 PROTEIN HOMOLOG A"/>
    <property type="match status" value="1"/>
</dbReference>
<evidence type="ECO:0000313" key="8">
    <source>
        <dbReference type="Proteomes" id="UP000094112"/>
    </source>
</evidence>
<dbReference type="CDD" id="cd19511">
    <property type="entry name" value="RecA-like_CDC48_r2-like"/>
    <property type="match status" value="1"/>
</dbReference>
<keyword evidence="8" id="KW-1185">Reference proteome</keyword>
<dbReference type="Gene3D" id="2.40.40.20">
    <property type="match status" value="1"/>
</dbReference>
<dbReference type="STRING" id="683960.A0A1E3PBQ6"/>
<dbReference type="Gene3D" id="3.40.50.300">
    <property type="entry name" value="P-loop containing nucleotide triphosphate hydrolases"/>
    <property type="match status" value="2"/>
</dbReference>
<dbReference type="AlphaFoldDB" id="A0A1E3PBQ6"/>
<gene>
    <name evidence="7" type="ORF">WICANDRAFT_27218</name>
</gene>
<feature type="domain" description="AAA+ ATPase" evidence="5">
    <location>
        <begin position="552"/>
        <end position="690"/>
    </location>
</feature>
<dbReference type="SUPFAM" id="SSF52540">
    <property type="entry name" value="P-loop containing nucleoside triphosphate hydrolases"/>
    <property type="match status" value="2"/>
</dbReference>
<dbReference type="GO" id="GO:0005737">
    <property type="term" value="C:cytoplasm"/>
    <property type="evidence" value="ECO:0007669"/>
    <property type="project" value="TreeGrafter"/>
</dbReference>
<feature type="domain" description="AAA+ ATPase" evidence="5">
    <location>
        <begin position="285"/>
        <end position="422"/>
    </location>
</feature>
<dbReference type="GO" id="GO:0016887">
    <property type="term" value="F:ATP hydrolysis activity"/>
    <property type="evidence" value="ECO:0007669"/>
    <property type="project" value="EnsemblFungi"/>
</dbReference>
<dbReference type="FunFam" id="3.40.50.300:FF:000018">
    <property type="entry name" value="Cell division control 48"/>
    <property type="match status" value="1"/>
</dbReference>
<dbReference type="InterPro" id="IPR003959">
    <property type="entry name" value="ATPase_AAA_core"/>
</dbReference>
<evidence type="ECO:0000256" key="4">
    <source>
        <dbReference type="SAM" id="MobiDB-lite"/>
    </source>
</evidence>
<feature type="compositionally biased region" description="Polar residues" evidence="4">
    <location>
        <begin position="1"/>
        <end position="10"/>
    </location>
</feature>
<dbReference type="RefSeq" id="XP_019041861.1">
    <property type="nucleotide sequence ID" value="XM_019181348.1"/>
</dbReference>
<dbReference type="GeneID" id="30198594"/>